<evidence type="ECO:0000256" key="3">
    <source>
        <dbReference type="ARBA" id="ARBA00022630"/>
    </source>
</evidence>
<name>A0A318RGV4_WILLI</name>
<dbReference type="InterPro" id="IPR020946">
    <property type="entry name" value="Flavin_mOase-like"/>
</dbReference>
<dbReference type="InterPro" id="IPR050775">
    <property type="entry name" value="FAD-binding_Monooxygenases"/>
</dbReference>
<evidence type="ECO:0000256" key="4">
    <source>
        <dbReference type="ARBA" id="ARBA00022827"/>
    </source>
</evidence>
<dbReference type="Pfam" id="PF00743">
    <property type="entry name" value="FMO-like"/>
    <property type="match status" value="1"/>
</dbReference>
<dbReference type="Proteomes" id="UP000247591">
    <property type="component" value="Unassembled WGS sequence"/>
</dbReference>
<keyword evidence="5" id="KW-0521">NADP</keyword>
<accession>A0A318RGV4</accession>
<organism evidence="8 9">
    <name type="scientific">Williamsia limnetica</name>
    <dbReference type="NCBI Taxonomy" id="882452"/>
    <lineage>
        <taxon>Bacteria</taxon>
        <taxon>Bacillati</taxon>
        <taxon>Actinomycetota</taxon>
        <taxon>Actinomycetes</taxon>
        <taxon>Mycobacteriales</taxon>
        <taxon>Nocardiaceae</taxon>
        <taxon>Williamsia</taxon>
    </lineage>
</organism>
<proteinExistence type="inferred from homology"/>
<dbReference type="PANTHER" id="PTHR43098:SF3">
    <property type="entry name" value="L-ORNITHINE N(5)-MONOOXYGENASE-RELATED"/>
    <property type="match status" value="1"/>
</dbReference>
<dbReference type="PRINTS" id="PR00411">
    <property type="entry name" value="PNDRDTASEI"/>
</dbReference>
<keyword evidence="6" id="KW-0560">Oxidoreductase</keyword>
<dbReference type="GO" id="GO:0004499">
    <property type="term" value="F:N,N-dimethylaniline monooxygenase activity"/>
    <property type="evidence" value="ECO:0007669"/>
    <property type="project" value="InterPro"/>
</dbReference>
<evidence type="ECO:0000256" key="2">
    <source>
        <dbReference type="ARBA" id="ARBA00010139"/>
    </source>
</evidence>
<comment type="caution">
    <text evidence="8">The sequence shown here is derived from an EMBL/GenBank/DDBJ whole genome shotgun (WGS) entry which is preliminary data.</text>
</comment>
<dbReference type="GO" id="GO:0050660">
    <property type="term" value="F:flavin adenine dinucleotide binding"/>
    <property type="evidence" value="ECO:0007669"/>
    <property type="project" value="InterPro"/>
</dbReference>
<sequence>MPEYVGTYFRVMTHSPSTADAKRRPTEIVDVVVVGAGFGGLYALKRIRDAGMSVRVFEAGSGVGGTWFWNRYPGARCDIESVDYSYSFSEDLQIDWNWTEKYAKQSEILAYLNHVADRFDLRGDIVLNTRVLSAHFDEAGAMWSVTTSDGRTVSATYCVMASGVLSSIKEPDFPGLADFSGDVYQTSRWPDGGVDFSGRRVAVIGTGSTGVQAIPLIAKQAAQLTVFQRTPNFSVPARNRPLAAGELDQVRATYAERRQSARMSLAGFPEVPSPGRAVDHTPEQRQEIYEAAWAAGGGPRLLRAFSDIGTSPEANASAADFIRSKIAEIVKDPDTADRLSPKTYPLGTKRICVDTNYFDTYNRPNVTLVDVMADPIVEFSPTGLRTTGAEYDFDAVVLALGFDAVTGALMEIDIKGRDGEKLTDRWKHGPRSYLGVAVSGFPNLFTVTGPGSPSVLGNVVTSIEQHVDFITDCIEFANRKGHDIIEAADAAEDSWVRHVAEKASESLISTSTTSWYRGANIPGKPLVVLPYTGGVGTFREICERIARNDFEGFLFGAAKDSLDDLADDTVAEARQWR</sequence>
<keyword evidence="7 8" id="KW-0503">Monooxygenase</keyword>
<evidence type="ECO:0000256" key="5">
    <source>
        <dbReference type="ARBA" id="ARBA00022857"/>
    </source>
</evidence>
<evidence type="ECO:0000313" key="9">
    <source>
        <dbReference type="Proteomes" id="UP000247591"/>
    </source>
</evidence>
<gene>
    <name evidence="8" type="ORF">DFR67_12247</name>
</gene>
<dbReference type="SUPFAM" id="SSF51905">
    <property type="entry name" value="FAD/NAD(P)-binding domain"/>
    <property type="match status" value="2"/>
</dbReference>
<dbReference type="Gene3D" id="3.50.50.60">
    <property type="entry name" value="FAD/NAD(P)-binding domain"/>
    <property type="match status" value="2"/>
</dbReference>
<comment type="similarity">
    <text evidence="2">Belongs to the FAD-binding monooxygenase family.</text>
</comment>
<evidence type="ECO:0000256" key="6">
    <source>
        <dbReference type="ARBA" id="ARBA00023002"/>
    </source>
</evidence>
<dbReference type="AlphaFoldDB" id="A0A318RGV4"/>
<keyword evidence="3" id="KW-0285">Flavoprotein</keyword>
<dbReference type="InterPro" id="IPR036188">
    <property type="entry name" value="FAD/NAD-bd_sf"/>
</dbReference>
<evidence type="ECO:0000256" key="7">
    <source>
        <dbReference type="ARBA" id="ARBA00023033"/>
    </source>
</evidence>
<reference evidence="8 9" key="1">
    <citation type="submission" date="2018-06" db="EMBL/GenBank/DDBJ databases">
        <title>Genomic Encyclopedia of Type Strains, Phase IV (KMG-IV): sequencing the most valuable type-strain genomes for metagenomic binning, comparative biology and taxonomic classification.</title>
        <authorList>
            <person name="Goeker M."/>
        </authorList>
    </citation>
    <scope>NUCLEOTIDE SEQUENCE [LARGE SCALE GENOMIC DNA]</scope>
    <source>
        <strain evidence="8 9">DSM 45521</strain>
    </source>
</reference>
<keyword evidence="9" id="KW-1185">Reference proteome</keyword>
<dbReference type="GO" id="GO:0050661">
    <property type="term" value="F:NADP binding"/>
    <property type="evidence" value="ECO:0007669"/>
    <property type="project" value="InterPro"/>
</dbReference>
<evidence type="ECO:0000256" key="1">
    <source>
        <dbReference type="ARBA" id="ARBA00001974"/>
    </source>
</evidence>
<comment type="cofactor">
    <cofactor evidence="1">
        <name>FAD</name>
        <dbReference type="ChEBI" id="CHEBI:57692"/>
    </cofactor>
</comment>
<evidence type="ECO:0000313" key="8">
    <source>
        <dbReference type="EMBL" id="PYE12463.1"/>
    </source>
</evidence>
<keyword evidence="4" id="KW-0274">FAD</keyword>
<dbReference type="EMBL" id="QJSP01000022">
    <property type="protein sequence ID" value="PYE12463.1"/>
    <property type="molecule type" value="Genomic_DNA"/>
</dbReference>
<protein>
    <submittedName>
        <fullName evidence="8">Cyclohexanone monooxygenase</fullName>
    </submittedName>
</protein>
<dbReference type="PANTHER" id="PTHR43098">
    <property type="entry name" value="L-ORNITHINE N(5)-MONOOXYGENASE-RELATED"/>
    <property type="match status" value="1"/>
</dbReference>